<evidence type="ECO:0000256" key="1">
    <source>
        <dbReference type="ARBA" id="ARBA00004651"/>
    </source>
</evidence>
<dbReference type="InterPro" id="IPR025405">
    <property type="entry name" value="DUF4131"/>
</dbReference>
<dbReference type="Pfam" id="PF13567">
    <property type="entry name" value="DUF4131"/>
    <property type="match status" value="1"/>
</dbReference>
<comment type="subcellular location">
    <subcellularLocation>
        <location evidence="1">Cell membrane</location>
        <topology evidence="1">Multi-pass membrane protein</topology>
    </subcellularLocation>
</comment>
<comment type="caution">
    <text evidence="9">The sequence shown here is derived from an EMBL/GenBank/DDBJ whole genome shotgun (WGS) entry which is preliminary data.</text>
</comment>
<keyword evidence="4 6" id="KW-1133">Transmembrane helix</keyword>
<feature type="transmembrane region" description="Helical" evidence="6">
    <location>
        <begin position="7"/>
        <end position="25"/>
    </location>
</feature>
<evidence type="ECO:0000259" key="8">
    <source>
        <dbReference type="Pfam" id="PF13567"/>
    </source>
</evidence>
<dbReference type="Pfam" id="PF03772">
    <property type="entry name" value="Competence"/>
    <property type="match status" value="1"/>
</dbReference>
<evidence type="ECO:0000256" key="6">
    <source>
        <dbReference type="SAM" id="Phobius"/>
    </source>
</evidence>
<keyword evidence="10" id="KW-1185">Reference proteome</keyword>
<reference evidence="10" key="1">
    <citation type="journal article" date="2019" name="Int. J. Syst. Evol. Microbiol.">
        <title>The Global Catalogue of Microorganisms (GCM) 10K type strain sequencing project: providing services to taxonomists for standard genome sequencing and annotation.</title>
        <authorList>
            <consortium name="The Broad Institute Genomics Platform"/>
            <consortium name="The Broad Institute Genome Sequencing Center for Infectious Disease"/>
            <person name="Wu L."/>
            <person name="Ma J."/>
        </authorList>
    </citation>
    <scope>NUCLEOTIDE SEQUENCE [LARGE SCALE GENOMIC DNA]</scope>
    <source>
        <strain evidence="10">CECT 8551</strain>
    </source>
</reference>
<keyword evidence="2" id="KW-1003">Cell membrane</keyword>
<evidence type="ECO:0000256" key="3">
    <source>
        <dbReference type="ARBA" id="ARBA00022692"/>
    </source>
</evidence>
<feature type="transmembrane region" description="Helical" evidence="6">
    <location>
        <begin position="363"/>
        <end position="381"/>
    </location>
</feature>
<evidence type="ECO:0000259" key="7">
    <source>
        <dbReference type="Pfam" id="PF03772"/>
    </source>
</evidence>
<organism evidence="9 10">
    <name type="scientific">Belliella kenyensis</name>
    <dbReference type="NCBI Taxonomy" id="1472724"/>
    <lineage>
        <taxon>Bacteria</taxon>
        <taxon>Pseudomonadati</taxon>
        <taxon>Bacteroidota</taxon>
        <taxon>Cytophagia</taxon>
        <taxon>Cytophagales</taxon>
        <taxon>Cyclobacteriaceae</taxon>
        <taxon>Belliella</taxon>
    </lineage>
</organism>
<evidence type="ECO:0000256" key="5">
    <source>
        <dbReference type="ARBA" id="ARBA00023136"/>
    </source>
</evidence>
<feature type="transmembrane region" description="Helical" evidence="6">
    <location>
        <begin position="393"/>
        <end position="412"/>
    </location>
</feature>
<evidence type="ECO:0000256" key="2">
    <source>
        <dbReference type="ARBA" id="ARBA00022475"/>
    </source>
</evidence>
<dbReference type="RefSeq" id="WP_241295981.1">
    <property type="nucleotide sequence ID" value="NZ_JAKZGR010000011.1"/>
</dbReference>
<feature type="transmembrane region" description="Helical" evidence="6">
    <location>
        <begin position="62"/>
        <end position="81"/>
    </location>
</feature>
<dbReference type="PANTHER" id="PTHR30619">
    <property type="entry name" value="DNA INTERNALIZATION/COMPETENCE PROTEIN COMEC/REC2"/>
    <property type="match status" value="1"/>
</dbReference>
<evidence type="ECO:0000313" key="9">
    <source>
        <dbReference type="EMBL" id="MFC3975766.1"/>
    </source>
</evidence>
<feature type="transmembrane region" description="Helical" evidence="6">
    <location>
        <begin position="286"/>
        <end position="306"/>
    </location>
</feature>
<keyword evidence="3 6" id="KW-0812">Transmembrane</keyword>
<feature type="transmembrane region" description="Helical" evidence="6">
    <location>
        <begin position="31"/>
        <end position="50"/>
    </location>
</feature>
<feature type="transmembrane region" description="Helical" evidence="6">
    <location>
        <begin position="481"/>
        <end position="503"/>
    </location>
</feature>
<evidence type="ECO:0000256" key="4">
    <source>
        <dbReference type="ARBA" id="ARBA00022989"/>
    </source>
</evidence>
<keyword evidence="5 6" id="KW-0472">Membrane</keyword>
<protein>
    <submittedName>
        <fullName evidence="9">ComEC/Rec2 family competence protein</fullName>
    </submittedName>
</protein>
<proteinExistence type="predicted"/>
<dbReference type="Proteomes" id="UP001595766">
    <property type="component" value="Unassembled WGS sequence"/>
</dbReference>
<gene>
    <name evidence="9" type="ORF">ACFOUP_05225</name>
</gene>
<dbReference type="EMBL" id="JBHSAV010000016">
    <property type="protein sequence ID" value="MFC3975766.1"/>
    <property type="molecule type" value="Genomic_DNA"/>
</dbReference>
<dbReference type="InterPro" id="IPR052159">
    <property type="entry name" value="Competence_DNA_uptake"/>
</dbReference>
<name>A0ABV8EHR3_9BACT</name>
<feature type="domain" description="DUF4131" evidence="8">
    <location>
        <begin position="31"/>
        <end position="193"/>
    </location>
</feature>
<feature type="transmembrane region" description="Helical" evidence="6">
    <location>
        <begin position="510"/>
        <end position="529"/>
    </location>
</feature>
<feature type="transmembrane region" description="Helical" evidence="6">
    <location>
        <begin position="256"/>
        <end position="279"/>
    </location>
</feature>
<feature type="domain" description="ComEC/Rec2-related protein" evidence="7">
    <location>
        <begin position="236"/>
        <end position="502"/>
    </location>
</feature>
<dbReference type="InterPro" id="IPR004477">
    <property type="entry name" value="ComEC_N"/>
</dbReference>
<feature type="transmembrane region" description="Helical" evidence="6">
    <location>
        <begin position="335"/>
        <end position="357"/>
    </location>
</feature>
<accession>A0ABV8EHR3</accession>
<sequence length="647" mass="74198">MIFSEFPFLRYLLMFLGGILCYTLFGAMHAQLVWVLLVSTYLLYAILVVFNRLNRRFNQQVLISILVFLQLVLLGYLSMYYKDYRNDSKHLSFYEEEIVGYIGVILDIDEKKQNSKANKLKILAIINSENEFLKATGDLLLYHTHKDTLQPGTIIYVSGSPELILPPSNPSEFDYFTYMNRQQITHRHFARENVRIIGYQAIQPISDYFVKIRASRLAYIQSRFEDGAASQVGGALLLGQKKKLDKEVGDAYASAGAMHVLAVSGLHVGIIYGFFFLFFKPYKMKLAWRIIYLSIIILIIWSYALVTGMSPSVMRSATMFTLMALAQMKSRNPSIFNAVALSALILLVYDPFLIFAVGFQLSYLALLGILIIHPILVKLWIPKHRIVEYIWQISMVGFAAQIATFPLSAYYFHLFPNYFLVTNLIAIPGAFLIMAIGIPMLLFADVPFLKDVLVYFSELLIFAVNSMIFKIQDLPFAKSEIYVSECFMFIYWIVLTLMLMITLKPKKWKLYGVMFFLGLIGVINFISAFKAKPIEVLIYDIRSSGYAMDFGDSYYFDYNVGIDELSFKVFPHRDQHMKNRQALSAFVKGDSLKVFLPSGLGSISFENGHVNSIDSKMQEKFLWVEGNWEPVIRLDKEQPGAVRYVFK</sequence>
<dbReference type="NCBIfam" id="TIGR00360">
    <property type="entry name" value="ComEC_N-term"/>
    <property type="match status" value="1"/>
</dbReference>
<dbReference type="PANTHER" id="PTHR30619:SF1">
    <property type="entry name" value="RECOMBINATION PROTEIN 2"/>
    <property type="match status" value="1"/>
</dbReference>
<evidence type="ECO:0000313" key="10">
    <source>
        <dbReference type="Proteomes" id="UP001595766"/>
    </source>
</evidence>
<feature type="transmembrane region" description="Helical" evidence="6">
    <location>
        <begin position="418"/>
        <end position="443"/>
    </location>
</feature>